<proteinExistence type="predicted"/>
<feature type="compositionally biased region" description="Basic and acidic residues" evidence="1">
    <location>
        <begin position="554"/>
        <end position="566"/>
    </location>
</feature>
<evidence type="ECO:0000313" key="3">
    <source>
        <dbReference type="Proteomes" id="UP000318288"/>
    </source>
</evidence>
<dbReference type="AlphaFoldDB" id="A0A5C6FGJ6"/>
<dbReference type="EMBL" id="SJPW01000002">
    <property type="protein sequence ID" value="TWU59304.1"/>
    <property type="molecule type" value="Genomic_DNA"/>
</dbReference>
<evidence type="ECO:0000256" key="1">
    <source>
        <dbReference type="SAM" id="MobiDB-lite"/>
    </source>
</evidence>
<evidence type="ECO:0000313" key="2">
    <source>
        <dbReference type="EMBL" id="TWU59304.1"/>
    </source>
</evidence>
<feature type="compositionally biased region" description="Polar residues" evidence="1">
    <location>
        <begin position="531"/>
        <end position="551"/>
    </location>
</feature>
<dbReference type="Pfam" id="PF07639">
    <property type="entry name" value="YTV"/>
    <property type="match status" value="2"/>
</dbReference>
<gene>
    <name evidence="2" type="ORF">Poly51_20920</name>
</gene>
<accession>A0A5C6FGJ6</accession>
<name>A0A5C6FGJ6_9BACT</name>
<feature type="compositionally biased region" description="Low complexity" evidence="1">
    <location>
        <begin position="567"/>
        <end position="582"/>
    </location>
</feature>
<organism evidence="2 3">
    <name type="scientific">Rubripirellula tenax</name>
    <dbReference type="NCBI Taxonomy" id="2528015"/>
    <lineage>
        <taxon>Bacteria</taxon>
        <taxon>Pseudomonadati</taxon>
        <taxon>Planctomycetota</taxon>
        <taxon>Planctomycetia</taxon>
        <taxon>Pirellulales</taxon>
        <taxon>Pirellulaceae</taxon>
        <taxon>Rubripirellula</taxon>
    </lineage>
</organism>
<keyword evidence="3" id="KW-1185">Reference proteome</keyword>
<sequence length="621" mass="70266">MDRPGDLANFDGVSGGKNDVFDGFPLHFVQGLRTLGMVEHAHHPRMASRSQGNTRTPICKSNMNCRYPFDFAAITAHATKRLGGVAIPSLVLMLASSSNVKAQDACCFEPEYRLQCETVMEPQTVQRFRLSYETEYVDEQVTSYRPVLKTRTEEREYKVAKPVVETSFREERFTVWKPVVETSYREESVQQTRYVNETSEREEQYVTYRPVVETSYYQQQYAVQRPVTETSYVDQQYMVQRPVVETQMQSQQYTSLRPVTSVQNQTYDAGGYVAQQVVTPGTVQQGLAYVPNAYATPGPLGIFARVRGAYAVVPQVTPPTVQTQMSYRPNYITQQVAQTSYVPETQTVQVPVQVQRMQQEVVSQRVPVQTTRMQTDMVTQNVPVQTTRMVATTEVRKVPFVVQRPITETLTRKVPVQQQRWVTEEQVRKVPVQSTRMVYETRKEPIQVQYYEQEAIVQTVRKPVQKQVYVPYNETVMVPRQMVQKMPISYYDPFSPAIVSGYSSFSPSTSSVPMGSVPYSSSRIITDPSPVVTQPADSMGSSVLESPQSYNAEPESRLQSVERKPLETPSPSEPSANESSPSDADELLPPALNAPKTDDGGTTATEAGWRIRWNPIYARDV</sequence>
<protein>
    <submittedName>
        <fullName evidence="2">Uncharacterized protein</fullName>
    </submittedName>
</protein>
<comment type="caution">
    <text evidence="2">The sequence shown here is derived from an EMBL/GenBank/DDBJ whole genome shotgun (WGS) entry which is preliminary data.</text>
</comment>
<dbReference type="InterPro" id="IPR011521">
    <property type="entry name" value="YTV"/>
</dbReference>
<reference evidence="2 3" key="1">
    <citation type="submission" date="2019-02" db="EMBL/GenBank/DDBJ databases">
        <title>Deep-cultivation of Planctomycetes and their phenomic and genomic characterization uncovers novel biology.</title>
        <authorList>
            <person name="Wiegand S."/>
            <person name="Jogler M."/>
            <person name="Boedeker C."/>
            <person name="Pinto D."/>
            <person name="Vollmers J."/>
            <person name="Rivas-Marin E."/>
            <person name="Kohn T."/>
            <person name="Peeters S.H."/>
            <person name="Heuer A."/>
            <person name="Rast P."/>
            <person name="Oberbeckmann S."/>
            <person name="Bunk B."/>
            <person name="Jeske O."/>
            <person name="Meyerdierks A."/>
            <person name="Storesund J.E."/>
            <person name="Kallscheuer N."/>
            <person name="Luecker S."/>
            <person name="Lage O.M."/>
            <person name="Pohl T."/>
            <person name="Merkel B.J."/>
            <person name="Hornburger P."/>
            <person name="Mueller R.-W."/>
            <person name="Bruemmer F."/>
            <person name="Labrenz M."/>
            <person name="Spormann A.M."/>
            <person name="Op Den Camp H."/>
            <person name="Overmann J."/>
            <person name="Amann R."/>
            <person name="Jetten M.S.M."/>
            <person name="Mascher T."/>
            <person name="Medema M.H."/>
            <person name="Devos D.P."/>
            <person name="Kaster A.-K."/>
            <person name="Ovreas L."/>
            <person name="Rohde M."/>
            <person name="Galperin M.Y."/>
            <person name="Jogler C."/>
        </authorList>
    </citation>
    <scope>NUCLEOTIDE SEQUENCE [LARGE SCALE GENOMIC DNA]</scope>
    <source>
        <strain evidence="2 3">Poly51</strain>
    </source>
</reference>
<dbReference type="Proteomes" id="UP000318288">
    <property type="component" value="Unassembled WGS sequence"/>
</dbReference>
<feature type="region of interest" description="Disordered" evidence="1">
    <location>
        <begin position="525"/>
        <end position="621"/>
    </location>
</feature>